<feature type="region of interest" description="Disordered" evidence="2">
    <location>
        <begin position="159"/>
        <end position="193"/>
    </location>
</feature>
<evidence type="ECO:0000313" key="5">
    <source>
        <dbReference type="Proteomes" id="UP001328107"/>
    </source>
</evidence>
<dbReference type="InterPro" id="IPR013762">
    <property type="entry name" value="Integrase-like_cat_sf"/>
</dbReference>
<dbReference type="EMBL" id="BTRK01000001">
    <property type="protein sequence ID" value="GMR31803.1"/>
    <property type="molecule type" value="Genomic_DNA"/>
</dbReference>
<feature type="domain" description="Tyr recombinase" evidence="3">
    <location>
        <begin position="316"/>
        <end position="505"/>
    </location>
</feature>
<dbReference type="PROSITE" id="PS51898">
    <property type="entry name" value="TYR_RECOMBINASE"/>
    <property type="match status" value="1"/>
</dbReference>
<gene>
    <name evidence="4" type="ORF">PMAYCL1PPCAC_01998</name>
</gene>
<dbReference type="AlphaFoldDB" id="A0AAN5C046"/>
<dbReference type="GO" id="GO:0003677">
    <property type="term" value="F:DNA binding"/>
    <property type="evidence" value="ECO:0007669"/>
    <property type="project" value="InterPro"/>
</dbReference>
<reference evidence="5" key="1">
    <citation type="submission" date="2022-10" db="EMBL/GenBank/DDBJ databases">
        <title>Genome assembly of Pristionchus species.</title>
        <authorList>
            <person name="Yoshida K."/>
            <person name="Sommer R.J."/>
        </authorList>
    </citation>
    <scope>NUCLEOTIDE SEQUENCE [LARGE SCALE GENOMIC DNA]</scope>
    <source>
        <strain evidence="5">RS5460</strain>
    </source>
</reference>
<evidence type="ECO:0000256" key="1">
    <source>
        <dbReference type="ARBA" id="ARBA00023172"/>
    </source>
</evidence>
<dbReference type="PANTHER" id="PTHR33435">
    <property type="entry name" value="PROTEIN CBG21870-RELATED"/>
    <property type="match status" value="1"/>
</dbReference>
<comment type="caution">
    <text evidence="4">The sequence shown here is derived from an EMBL/GenBank/DDBJ whole genome shotgun (WGS) entry which is preliminary data.</text>
</comment>
<dbReference type="Gene3D" id="1.10.443.10">
    <property type="entry name" value="Intergrase catalytic core"/>
    <property type="match status" value="1"/>
</dbReference>
<dbReference type="InterPro" id="IPR011010">
    <property type="entry name" value="DNA_brk_join_enz"/>
</dbReference>
<dbReference type="Proteomes" id="UP001328107">
    <property type="component" value="Unassembled WGS sequence"/>
</dbReference>
<dbReference type="InterPro" id="IPR002104">
    <property type="entry name" value="Integrase_catalytic"/>
</dbReference>
<accession>A0AAN5C046</accession>
<feature type="compositionally biased region" description="Polar residues" evidence="2">
    <location>
        <begin position="159"/>
        <end position="168"/>
    </location>
</feature>
<dbReference type="GO" id="GO:0006310">
    <property type="term" value="P:DNA recombination"/>
    <property type="evidence" value="ECO:0007669"/>
    <property type="project" value="UniProtKB-KW"/>
</dbReference>
<name>A0AAN5C046_9BILA</name>
<evidence type="ECO:0000313" key="4">
    <source>
        <dbReference type="EMBL" id="GMR31803.1"/>
    </source>
</evidence>
<keyword evidence="1" id="KW-0233">DNA recombination</keyword>
<feature type="non-terminal residue" evidence="4">
    <location>
        <position position="1"/>
    </location>
</feature>
<protein>
    <recommendedName>
        <fullName evidence="3">Tyr recombinase domain-containing protein</fullName>
    </recommendedName>
</protein>
<evidence type="ECO:0000256" key="2">
    <source>
        <dbReference type="SAM" id="MobiDB-lite"/>
    </source>
</evidence>
<dbReference type="GO" id="GO:0015074">
    <property type="term" value="P:DNA integration"/>
    <property type="evidence" value="ECO:0007669"/>
    <property type="project" value="InterPro"/>
</dbReference>
<evidence type="ECO:0000259" key="3">
    <source>
        <dbReference type="PROSITE" id="PS51898"/>
    </source>
</evidence>
<dbReference type="SUPFAM" id="SSF56349">
    <property type="entry name" value="DNA breaking-rejoining enzymes"/>
    <property type="match status" value="1"/>
</dbReference>
<keyword evidence="5" id="KW-1185">Reference proteome</keyword>
<sequence length="507" mass="55917">SLLLNRSPRLRRLLLTGSAEPRLLSHRCSSPFKEGRRLSAPAPSSFPVRNLSSADTLATRIRAASRAAAIRAAAGAATSVGNLAISRRGARRIEVSGNRRSTEVHKQFVVEEVGRLLKSGAIELCTRPAVISPLSVAEGDTATLLSRNLLSTVGKAQQIGLPSSTPVPLSQAEKEVHPEEQQPSMPSRRHTFGDLPFYGKKAEELMSFHEAVEKFEPSLLPILKRSIEGARAPNTIRAYKGCMKKLLDFAKERRIDPLCPESLLIFSLRRLEEGRSLSSFKILSSSISFFSDPVSPFVSHMLSLFADFARRCSLVSHHKNIPVSHVHALVHCASLSPRDTNRLRAGLGTALSFGALLRVSELVHLRWDDLTWSKSLLKISIRKAKNDQASEGRETFLSIEEDSESLSLYDAYTQQVPRSEWVFPSLSHPSAHISTDQFRKDLYSLCEVAGIERVTPHQLRVCGVNHSLRSGSSLAEVQRRGRWRSAAGLAHYVKDSVEAQGGTLFLT</sequence>
<dbReference type="Pfam" id="PF00589">
    <property type="entry name" value="Phage_integrase"/>
    <property type="match status" value="1"/>
</dbReference>
<proteinExistence type="predicted"/>
<organism evidence="4 5">
    <name type="scientific">Pristionchus mayeri</name>
    <dbReference type="NCBI Taxonomy" id="1317129"/>
    <lineage>
        <taxon>Eukaryota</taxon>
        <taxon>Metazoa</taxon>
        <taxon>Ecdysozoa</taxon>
        <taxon>Nematoda</taxon>
        <taxon>Chromadorea</taxon>
        <taxon>Rhabditida</taxon>
        <taxon>Rhabditina</taxon>
        <taxon>Diplogasteromorpha</taxon>
        <taxon>Diplogasteroidea</taxon>
        <taxon>Neodiplogasteridae</taxon>
        <taxon>Pristionchus</taxon>
    </lineage>
</organism>
<dbReference type="PANTHER" id="PTHR33435:SF3">
    <property type="entry name" value="PROTEIN CBG21870"/>
    <property type="match status" value="1"/>
</dbReference>